<dbReference type="EMBL" id="BGPR01053591">
    <property type="protein sequence ID" value="GBO30429.1"/>
    <property type="molecule type" value="Genomic_DNA"/>
</dbReference>
<evidence type="ECO:0000313" key="3">
    <source>
        <dbReference type="EMBL" id="GBO30420.1"/>
    </source>
</evidence>
<sequence>MSKKVKDNFLHVFSGCESTPAIFRQRKMKFAKLLDKDAEKQRATEVLKNNHGVVTTWGEKIISTLYAGSSLQSYSRNETRLTTFTKSLVLQSNFSLDTLPPTEETARVYS</sequence>
<accession>A0A4Y2W1J0</accession>
<organism evidence="1 5">
    <name type="scientific">Araneus ventricosus</name>
    <name type="common">Orbweaver spider</name>
    <name type="synonym">Epeira ventricosa</name>
    <dbReference type="NCBI Taxonomy" id="182803"/>
    <lineage>
        <taxon>Eukaryota</taxon>
        <taxon>Metazoa</taxon>
        <taxon>Ecdysozoa</taxon>
        <taxon>Arthropoda</taxon>
        <taxon>Chelicerata</taxon>
        <taxon>Arachnida</taxon>
        <taxon>Araneae</taxon>
        <taxon>Araneomorphae</taxon>
        <taxon>Entelegynae</taxon>
        <taxon>Araneoidea</taxon>
        <taxon>Araneidae</taxon>
        <taxon>Araneus</taxon>
    </lineage>
</organism>
<dbReference type="EMBL" id="BGPR01053586">
    <property type="protein sequence ID" value="GBO30420.1"/>
    <property type="molecule type" value="Genomic_DNA"/>
</dbReference>
<evidence type="ECO:0000313" key="2">
    <source>
        <dbReference type="EMBL" id="GBO30419.1"/>
    </source>
</evidence>
<gene>
    <name evidence="2" type="ORF">AVEN_142626_1</name>
    <name evidence="4" type="ORF">AVEN_175755_1</name>
    <name evidence="1" type="ORF">AVEN_227418_1</name>
    <name evidence="3" type="ORF">AVEN_262614_1</name>
</gene>
<evidence type="ECO:0000313" key="5">
    <source>
        <dbReference type="Proteomes" id="UP000499080"/>
    </source>
</evidence>
<comment type="caution">
    <text evidence="1">The sequence shown here is derived from an EMBL/GenBank/DDBJ whole genome shotgun (WGS) entry which is preliminary data.</text>
</comment>
<keyword evidence="5" id="KW-1185">Reference proteome</keyword>
<name>A0A4Y2W1J0_ARAVE</name>
<dbReference type="EMBL" id="BGPR01053584">
    <property type="protein sequence ID" value="GBO30419.1"/>
    <property type="molecule type" value="Genomic_DNA"/>
</dbReference>
<evidence type="ECO:0000313" key="1">
    <source>
        <dbReference type="EMBL" id="GBO30418.1"/>
    </source>
</evidence>
<evidence type="ECO:0000313" key="4">
    <source>
        <dbReference type="EMBL" id="GBO30429.1"/>
    </source>
</evidence>
<dbReference type="AlphaFoldDB" id="A0A4Y2W1J0"/>
<dbReference type="OrthoDB" id="8195485at2759"/>
<dbReference type="Proteomes" id="UP000499080">
    <property type="component" value="Unassembled WGS sequence"/>
</dbReference>
<dbReference type="EMBL" id="BGPR01053581">
    <property type="protein sequence ID" value="GBO30418.1"/>
    <property type="molecule type" value="Genomic_DNA"/>
</dbReference>
<reference evidence="1 5" key="1">
    <citation type="journal article" date="2019" name="Sci. Rep.">
        <title>Orb-weaving spider Araneus ventricosus genome elucidates the spidroin gene catalogue.</title>
        <authorList>
            <person name="Kono N."/>
            <person name="Nakamura H."/>
            <person name="Ohtoshi R."/>
            <person name="Moran D.A.P."/>
            <person name="Shinohara A."/>
            <person name="Yoshida Y."/>
            <person name="Fujiwara M."/>
            <person name="Mori M."/>
            <person name="Tomita M."/>
            <person name="Arakawa K."/>
        </authorList>
    </citation>
    <scope>NUCLEOTIDE SEQUENCE [LARGE SCALE GENOMIC DNA]</scope>
</reference>
<protein>
    <submittedName>
        <fullName evidence="1">Uncharacterized protein</fullName>
    </submittedName>
</protein>
<proteinExistence type="predicted"/>